<dbReference type="AlphaFoldDB" id="A0ABD2YV32"/>
<organism evidence="1 2">
    <name type="scientific">Cinchona calisaya</name>
    <dbReference type="NCBI Taxonomy" id="153742"/>
    <lineage>
        <taxon>Eukaryota</taxon>
        <taxon>Viridiplantae</taxon>
        <taxon>Streptophyta</taxon>
        <taxon>Embryophyta</taxon>
        <taxon>Tracheophyta</taxon>
        <taxon>Spermatophyta</taxon>
        <taxon>Magnoliopsida</taxon>
        <taxon>eudicotyledons</taxon>
        <taxon>Gunneridae</taxon>
        <taxon>Pentapetalae</taxon>
        <taxon>asterids</taxon>
        <taxon>lamiids</taxon>
        <taxon>Gentianales</taxon>
        <taxon>Rubiaceae</taxon>
        <taxon>Cinchonoideae</taxon>
        <taxon>Cinchoneae</taxon>
        <taxon>Cinchona</taxon>
    </lineage>
</organism>
<evidence type="ECO:0000313" key="2">
    <source>
        <dbReference type="Proteomes" id="UP001630127"/>
    </source>
</evidence>
<gene>
    <name evidence="1" type="ORF">ACH5RR_029483</name>
</gene>
<accession>A0ABD2YV32</accession>
<proteinExistence type="predicted"/>
<comment type="caution">
    <text evidence="1">The sequence shown here is derived from an EMBL/GenBank/DDBJ whole genome shotgun (WGS) entry which is preliminary data.</text>
</comment>
<dbReference type="EMBL" id="JBJUIK010000012">
    <property type="protein sequence ID" value="KAL3510082.1"/>
    <property type="molecule type" value="Genomic_DNA"/>
</dbReference>
<protein>
    <submittedName>
        <fullName evidence="1">Uncharacterized protein</fullName>
    </submittedName>
</protein>
<keyword evidence="2" id="KW-1185">Reference proteome</keyword>
<dbReference type="Proteomes" id="UP001630127">
    <property type="component" value="Unassembled WGS sequence"/>
</dbReference>
<evidence type="ECO:0000313" key="1">
    <source>
        <dbReference type="EMBL" id="KAL3510082.1"/>
    </source>
</evidence>
<sequence>MELVRVYVLRTKIPDVDSNKNDKRWKLVTKMKKAMGRNSWRAHERAIKIPDGNQGAVKQVKKPVKEDISHGHYQPHLTSLFEFFPKGYFGQVNKIESSFMATSHQEIATR</sequence>
<reference evidence="1 2" key="1">
    <citation type="submission" date="2024-11" db="EMBL/GenBank/DDBJ databases">
        <title>A near-complete genome assembly of Cinchona calisaya.</title>
        <authorList>
            <person name="Lian D.C."/>
            <person name="Zhao X.W."/>
            <person name="Wei L."/>
        </authorList>
    </citation>
    <scope>NUCLEOTIDE SEQUENCE [LARGE SCALE GENOMIC DNA]</scope>
    <source>
        <tissue evidence="1">Nenye</tissue>
    </source>
</reference>
<name>A0ABD2YV32_9GENT</name>